<keyword evidence="1" id="KW-0812">Transmembrane</keyword>
<keyword evidence="3" id="KW-1185">Reference proteome</keyword>
<keyword evidence="1" id="KW-0472">Membrane</keyword>
<proteinExistence type="predicted"/>
<reference evidence="2 3" key="1">
    <citation type="submission" date="2022-06" db="EMBL/GenBank/DDBJ databases">
        <authorList>
            <person name="Jeon C.O."/>
        </authorList>
    </citation>
    <scope>NUCLEOTIDE SEQUENCE [LARGE SCALE GENOMIC DNA]</scope>
    <source>
        <strain evidence="2 3">KCTC 13943</strain>
    </source>
</reference>
<keyword evidence="1" id="KW-1133">Transmembrane helix</keyword>
<dbReference type="InterPro" id="IPR046208">
    <property type="entry name" value="DUF6241"/>
</dbReference>
<name>A0ABT0WB96_9BACI</name>
<dbReference type="Pfam" id="PF19754">
    <property type="entry name" value="DUF6241"/>
    <property type="match status" value="1"/>
</dbReference>
<evidence type="ECO:0000313" key="3">
    <source>
        <dbReference type="Proteomes" id="UP001523262"/>
    </source>
</evidence>
<evidence type="ECO:0000313" key="2">
    <source>
        <dbReference type="EMBL" id="MCM2532809.1"/>
    </source>
</evidence>
<dbReference type="EMBL" id="JAMQCR010000001">
    <property type="protein sequence ID" value="MCM2532809.1"/>
    <property type="molecule type" value="Genomic_DNA"/>
</dbReference>
<comment type="caution">
    <text evidence="2">The sequence shown here is derived from an EMBL/GenBank/DDBJ whole genome shotgun (WGS) entry which is preliminary data.</text>
</comment>
<sequence length="176" mass="20212">MGNYRSAIVVVIAILVLGIGYYVSTRLIGSQKMIEPIDNNEEMDVIERWTASDVVMEEDQEIDSQVENEFPVEITKADVQNAIHSMSHSKVYATEKWRYLEPTQARIDRLVDVVKRDKNIFDLSDLYRSILKKWQVGDFSNAVSDHNSIWDLQGGTVGEATRLLTEEVEAEYRKKL</sequence>
<protein>
    <submittedName>
        <fullName evidence="2">DUF6241 domain-containing protein</fullName>
    </submittedName>
</protein>
<dbReference type="Proteomes" id="UP001523262">
    <property type="component" value="Unassembled WGS sequence"/>
</dbReference>
<evidence type="ECO:0000256" key="1">
    <source>
        <dbReference type="SAM" id="Phobius"/>
    </source>
</evidence>
<accession>A0ABT0WB96</accession>
<feature type="transmembrane region" description="Helical" evidence="1">
    <location>
        <begin position="6"/>
        <end position="23"/>
    </location>
</feature>
<gene>
    <name evidence="2" type="ORF">NDK43_10935</name>
</gene>
<organism evidence="2 3">
    <name type="scientific">Neobacillus pocheonensis</name>
    <dbReference type="NCBI Taxonomy" id="363869"/>
    <lineage>
        <taxon>Bacteria</taxon>
        <taxon>Bacillati</taxon>
        <taxon>Bacillota</taxon>
        <taxon>Bacilli</taxon>
        <taxon>Bacillales</taxon>
        <taxon>Bacillaceae</taxon>
        <taxon>Neobacillus</taxon>
    </lineage>
</organism>